<feature type="domain" description="4Fe-4S" evidence="5">
    <location>
        <begin position="133"/>
        <end position="195"/>
    </location>
</feature>
<dbReference type="Pfam" id="PF04060">
    <property type="entry name" value="FeS"/>
    <property type="match status" value="1"/>
</dbReference>
<dbReference type="InterPro" id="IPR052539">
    <property type="entry name" value="MGD_biosynthesis_adapter"/>
</dbReference>
<dbReference type="InterPro" id="IPR004435">
    <property type="entry name" value="MobB_dom"/>
</dbReference>
<dbReference type="NCBIfam" id="NF011062">
    <property type="entry name" value="PRK14494.1-1"/>
    <property type="match status" value="1"/>
</dbReference>
<dbReference type="GO" id="GO:0005525">
    <property type="term" value="F:GTP binding"/>
    <property type="evidence" value="ECO:0007669"/>
    <property type="project" value="InterPro"/>
</dbReference>
<dbReference type="NCBIfam" id="TIGR00176">
    <property type="entry name" value="mobB"/>
    <property type="match status" value="1"/>
</dbReference>
<sequence length="231" mass="26022">MRVIGVIGPKKSGKTTLICDILKEINKNNINIAIIKHSYHDVNIDKEGTDSYKFKKYANTSILSDGNRTTFFYNKMDLSEILSKLDSDLVIIEGFKEQLRKLNIPKIVMINEEEGNELIDSHTLMVIKNMEYNIDDVVKNILEKSIVPTYNLNCGHCGYNCKEFVERVVKGDLSWDQCVISEGLEVIVNGKTIPLNPFVSNIVKNTIIGLLSSLKGVDNPESLTIKINKTL</sequence>
<accession>A0A833DQC4</accession>
<dbReference type="InterPro" id="IPR007202">
    <property type="entry name" value="4Fe-4S_dom"/>
</dbReference>
<dbReference type="SUPFAM" id="SSF52540">
    <property type="entry name" value="P-loop containing nucleoside triphosphate hydrolases"/>
    <property type="match status" value="1"/>
</dbReference>
<dbReference type="GO" id="GO:0046872">
    <property type="term" value="F:metal ion binding"/>
    <property type="evidence" value="ECO:0007669"/>
    <property type="project" value="UniProtKB-KW"/>
</dbReference>
<evidence type="ECO:0000256" key="4">
    <source>
        <dbReference type="ARBA" id="ARBA00023014"/>
    </source>
</evidence>
<dbReference type="InterPro" id="IPR027417">
    <property type="entry name" value="P-loop_NTPase"/>
</dbReference>
<dbReference type="GO" id="GO:0051539">
    <property type="term" value="F:4 iron, 4 sulfur cluster binding"/>
    <property type="evidence" value="ECO:0007669"/>
    <property type="project" value="UniProtKB-KW"/>
</dbReference>
<dbReference type="GO" id="GO:0006777">
    <property type="term" value="P:Mo-molybdopterin cofactor biosynthetic process"/>
    <property type="evidence" value="ECO:0007669"/>
    <property type="project" value="InterPro"/>
</dbReference>
<comment type="caution">
    <text evidence="6">The sequence shown here is derived from an EMBL/GenBank/DDBJ whole genome shotgun (WGS) entry which is preliminary data.</text>
</comment>
<keyword evidence="2" id="KW-0479">Metal-binding</keyword>
<evidence type="ECO:0000256" key="1">
    <source>
        <dbReference type="ARBA" id="ARBA00022485"/>
    </source>
</evidence>
<evidence type="ECO:0000256" key="2">
    <source>
        <dbReference type="ARBA" id="ARBA00022723"/>
    </source>
</evidence>
<keyword evidence="4" id="KW-0411">Iron-sulfur</keyword>
<protein>
    <submittedName>
        <fullName evidence="6">Molybdopterin-guanine dinucleotide biosynthesis protein B</fullName>
    </submittedName>
</protein>
<proteinExistence type="predicted"/>
<dbReference type="Pfam" id="PF03205">
    <property type="entry name" value="MobB"/>
    <property type="match status" value="1"/>
</dbReference>
<gene>
    <name evidence="6" type="primary">mobB</name>
    <name evidence="6" type="ORF">EYG76_03090</name>
</gene>
<dbReference type="PANTHER" id="PTHR40072">
    <property type="entry name" value="MOLYBDOPTERIN-GUANINE DINUCLEOTIDE BIOSYNTHESIS ADAPTER PROTEIN-RELATED"/>
    <property type="match status" value="1"/>
</dbReference>
<dbReference type="PROSITE" id="PS51656">
    <property type="entry name" value="4FE4S"/>
    <property type="match status" value="1"/>
</dbReference>
<evidence type="ECO:0000259" key="5">
    <source>
        <dbReference type="PROSITE" id="PS51656"/>
    </source>
</evidence>
<name>A0A833DQC4_9EURY</name>
<dbReference type="Proteomes" id="UP000605144">
    <property type="component" value="Unassembled WGS sequence"/>
</dbReference>
<evidence type="ECO:0000313" key="7">
    <source>
        <dbReference type="Proteomes" id="UP000605144"/>
    </source>
</evidence>
<dbReference type="Gene3D" id="3.40.50.300">
    <property type="entry name" value="P-loop containing nucleotide triphosphate hydrolases"/>
    <property type="match status" value="1"/>
</dbReference>
<dbReference type="PANTHER" id="PTHR40072:SF1">
    <property type="entry name" value="MOLYBDOPTERIN-GUANINE DINUCLEOTIDE BIOSYNTHESIS ADAPTER PROTEIN"/>
    <property type="match status" value="1"/>
</dbReference>
<dbReference type="EMBL" id="DQSV01000057">
    <property type="protein sequence ID" value="HIP17274.1"/>
    <property type="molecule type" value="Genomic_DNA"/>
</dbReference>
<keyword evidence="3" id="KW-0408">Iron</keyword>
<evidence type="ECO:0000256" key="3">
    <source>
        <dbReference type="ARBA" id="ARBA00023004"/>
    </source>
</evidence>
<reference evidence="6" key="1">
    <citation type="journal article" date="2020" name="ISME J.">
        <title>Gammaproteobacteria mediating utilization of methyl-, sulfur- and petroleum organic compounds in deep ocean hydrothermal plumes.</title>
        <authorList>
            <person name="Zhou Z."/>
            <person name="Liu Y."/>
            <person name="Pan J."/>
            <person name="Cron B.R."/>
            <person name="Toner B.M."/>
            <person name="Anantharaman K."/>
            <person name="Breier J.A."/>
            <person name="Dick G.J."/>
            <person name="Li M."/>
        </authorList>
    </citation>
    <scope>NUCLEOTIDE SEQUENCE</scope>
    <source>
        <strain evidence="6">SZUA-1385</strain>
    </source>
</reference>
<evidence type="ECO:0000313" key="6">
    <source>
        <dbReference type="EMBL" id="HIP17274.1"/>
    </source>
</evidence>
<dbReference type="AlphaFoldDB" id="A0A833DQC4"/>
<organism evidence="6 7">
    <name type="scientific">Methanothermococcus okinawensis</name>
    <dbReference type="NCBI Taxonomy" id="155863"/>
    <lineage>
        <taxon>Archaea</taxon>
        <taxon>Methanobacteriati</taxon>
        <taxon>Methanobacteriota</taxon>
        <taxon>Methanomada group</taxon>
        <taxon>Methanococci</taxon>
        <taxon>Methanococcales</taxon>
        <taxon>Methanococcaceae</taxon>
        <taxon>Methanothermococcus</taxon>
    </lineage>
</organism>
<keyword evidence="1" id="KW-0004">4Fe-4S</keyword>